<dbReference type="GO" id="GO:0015095">
    <property type="term" value="F:magnesium ion transmembrane transporter activity"/>
    <property type="evidence" value="ECO:0007669"/>
    <property type="project" value="TreeGrafter"/>
</dbReference>
<dbReference type="eggNOG" id="ENOG502QVFZ">
    <property type="taxonomic scope" value="Eukaryota"/>
</dbReference>
<feature type="transmembrane region" description="Helical" evidence="9">
    <location>
        <begin position="548"/>
        <end position="569"/>
    </location>
</feature>
<evidence type="ECO:0000256" key="7">
    <source>
        <dbReference type="ARBA" id="ARBA00023136"/>
    </source>
</evidence>
<dbReference type="RefSeq" id="XP_007838534.1">
    <property type="nucleotide sequence ID" value="XM_007840343.1"/>
</dbReference>
<name>W3WR81_PESFW</name>
<dbReference type="InterPro" id="IPR045863">
    <property type="entry name" value="CorA_TM1_TM2"/>
</dbReference>
<dbReference type="PANTHER" id="PTHR46494:SF1">
    <property type="entry name" value="CORA FAMILY METAL ION TRANSPORTER (EUROFUNG)"/>
    <property type="match status" value="1"/>
</dbReference>
<evidence type="ECO:0008006" key="12">
    <source>
        <dbReference type="Google" id="ProtNLM"/>
    </source>
</evidence>
<dbReference type="GO" id="GO:0005886">
    <property type="term" value="C:plasma membrane"/>
    <property type="evidence" value="ECO:0007669"/>
    <property type="project" value="UniProtKB-SubCell"/>
</dbReference>
<keyword evidence="6 9" id="KW-1133">Transmembrane helix</keyword>
<evidence type="ECO:0000256" key="4">
    <source>
        <dbReference type="ARBA" id="ARBA00022475"/>
    </source>
</evidence>
<evidence type="ECO:0000256" key="5">
    <source>
        <dbReference type="ARBA" id="ARBA00022692"/>
    </source>
</evidence>
<accession>W3WR81</accession>
<dbReference type="EMBL" id="KI912117">
    <property type="protein sequence ID" value="ETS76375.1"/>
    <property type="molecule type" value="Genomic_DNA"/>
</dbReference>
<dbReference type="GO" id="GO:0015087">
    <property type="term" value="F:cobalt ion transmembrane transporter activity"/>
    <property type="evidence" value="ECO:0007669"/>
    <property type="project" value="TreeGrafter"/>
</dbReference>
<dbReference type="KEGG" id="pfy:PFICI_11762"/>
<dbReference type="SUPFAM" id="SSF143865">
    <property type="entry name" value="CorA soluble domain-like"/>
    <property type="match status" value="1"/>
</dbReference>
<keyword evidence="7 9" id="KW-0472">Membrane</keyword>
<dbReference type="STRING" id="1229662.W3WR81"/>
<evidence type="ECO:0000256" key="6">
    <source>
        <dbReference type="ARBA" id="ARBA00022989"/>
    </source>
</evidence>
<dbReference type="Proteomes" id="UP000030651">
    <property type="component" value="Unassembled WGS sequence"/>
</dbReference>
<dbReference type="PANTHER" id="PTHR46494">
    <property type="entry name" value="CORA FAMILY METAL ION TRANSPORTER (EUROFUNG)"/>
    <property type="match status" value="1"/>
</dbReference>
<dbReference type="Pfam" id="PF01544">
    <property type="entry name" value="CorA"/>
    <property type="match status" value="1"/>
</dbReference>
<protein>
    <recommendedName>
        <fullName evidence="12">Magnesium transport protein CorA</fullName>
    </recommendedName>
</protein>
<evidence type="ECO:0000313" key="10">
    <source>
        <dbReference type="EMBL" id="ETS76375.1"/>
    </source>
</evidence>
<dbReference type="Gene3D" id="3.30.460.20">
    <property type="entry name" value="CorA soluble domain-like"/>
    <property type="match status" value="1"/>
</dbReference>
<keyword evidence="4" id="KW-1003">Cell membrane</keyword>
<dbReference type="HOGENOM" id="CLU_015119_2_0_1"/>
<dbReference type="GeneID" id="19276775"/>
<evidence type="ECO:0000313" key="11">
    <source>
        <dbReference type="Proteomes" id="UP000030651"/>
    </source>
</evidence>
<dbReference type="Gene3D" id="1.20.58.340">
    <property type="entry name" value="Magnesium transport protein CorA, transmembrane region"/>
    <property type="match status" value="2"/>
</dbReference>
<feature type="transmembrane region" description="Helical" evidence="9">
    <location>
        <begin position="581"/>
        <end position="598"/>
    </location>
</feature>
<evidence type="ECO:0000256" key="1">
    <source>
        <dbReference type="ARBA" id="ARBA00004651"/>
    </source>
</evidence>
<proteinExistence type="inferred from homology"/>
<dbReference type="InterPro" id="IPR045861">
    <property type="entry name" value="CorA_cytoplasmic_dom"/>
</dbReference>
<dbReference type="GO" id="GO:0050897">
    <property type="term" value="F:cobalt ion binding"/>
    <property type="evidence" value="ECO:0007669"/>
    <property type="project" value="TreeGrafter"/>
</dbReference>
<dbReference type="GO" id="GO:0000287">
    <property type="term" value="F:magnesium ion binding"/>
    <property type="evidence" value="ECO:0007669"/>
    <property type="project" value="TreeGrafter"/>
</dbReference>
<evidence type="ECO:0000256" key="3">
    <source>
        <dbReference type="ARBA" id="ARBA00022448"/>
    </source>
</evidence>
<evidence type="ECO:0000256" key="9">
    <source>
        <dbReference type="SAM" id="Phobius"/>
    </source>
</evidence>
<feature type="region of interest" description="Disordered" evidence="8">
    <location>
        <begin position="1"/>
        <end position="92"/>
    </location>
</feature>
<dbReference type="SUPFAM" id="SSF144083">
    <property type="entry name" value="Magnesium transport protein CorA, transmembrane region"/>
    <property type="match status" value="1"/>
</dbReference>
<gene>
    <name evidence="10" type="ORF">PFICI_11762</name>
</gene>
<comment type="subcellular location">
    <subcellularLocation>
        <location evidence="1">Cell membrane</location>
        <topology evidence="1">Multi-pass membrane protein</topology>
    </subcellularLocation>
</comment>
<organism evidence="10 11">
    <name type="scientific">Pestalotiopsis fici (strain W106-1 / CGMCC3.15140)</name>
    <dbReference type="NCBI Taxonomy" id="1229662"/>
    <lineage>
        <taxon>Eukaryota</taxon>
        <taxon>Fungi</taxon>
        <taxon>Dikarya</taxon>
        <taxon>Ascomycota</taxon>
        <taxon>Pezizomycotina</taxon>
        <taxon>Sordariomycetes</taxon>
        <taxon>Xylariomycetidae</taxon>
        <taxon>Amphisphaeriales</taxon>
        <taxon>Sporocadaceae</taxon>
        <taxon>Pestalotiopsis</taxon>
    </lineage>
</organism>
<dbReference type="InterPro" id="IPR002523">
    <property type="entry name" value="MgTranspt_CorA/ZnTranspt_ZntB"/>
</dbReference>
<dbReference type="AlphaFoldDB" id="W3WR81"/>
<keyword evidence="5 9" id="KW-0812">Transmembrane</keyword>
<dbReference type="InParanoid" id="W3WR81"/>
<evidence type="ECO:0000256" key="8">
    <source>
        <dbReference type="SAM" id="MobiDB-lite"/>
    </source>
</evidence>
<dbReference type="OMA" id="HCIIITE"/>
<dbReference type="OrthoDB" id="165352at2759"/>
<evidence type="ECO:0000256" key="2">
    <source>
        <dbReference type="ARBA" id="ARBA00009765"/>
    </source>
</evidence>
<keyword evidence="11" id="KW-1185">Reference proteome</keyword>
<keyword evidence="3" id="KW-0813">Transport</keyword>
<comment type="similarity">
    <text evidence="2">Belongs to the CorA metal ion transporter (MIT) (TC 1.A.35) family.</text>
</comment>
<sequence>MPRNSEDSTPPPDASLHAPEVTVSVSSPGLDGVPSPGAATLPRTSREREHHQRVRYAPNIDTQVIPPQDDTHLSPITVTSPGFRGPTRSDTELSRVSIRRRNAARASTFKTIKEVDLNDLTEPGWHAGAEPGVDTTKPNAGQAVMGLHAACQITIVDFSQDDLAIHELDNEEMISFLEEPQPDWVKCRWINVNGLSWDVIQALGNYKSLHRLAIEDIMNTRNRTKVDWYQHHAFLVFTCQKLVRMLDDDSSDESDDDAFEVSSVKSHSSDSGIQKKFKRWWSSSQKGKYNSADSTLERGNSMPPINGPLEHQATGLSDVFNPSTLCTLQRYRASSNEARNDFMERHSALASKDLAVTAEQVAMFITSDNTVIAFFEQSADDVEKPILARLGSPETILRQSCDASMVGQAIIDAIIDMAIPVANCYADVIADLELDVLLRPSIKQTRSLYIIQSEINKMAGLINPIASIISAMRDHKTTLSQTDATKELQNPVEGVIITPMTHTYLGDVYDHCVLIGENLNTIRKSADGMIDLIFNTISAYQNESMKQLTVATIIFLPLTFLSGFFGQNFTDFPQIEGSVNLFWYIAIPVTVGLILILMREAMVEWFKSLFQRRKVWTVRKRRKEHEHHTKARRKMMGKRGF</sequence>
<reference evidence="11" key="1">
    <citation type="journal article" date="2015" name="BMC Genomics">
        <title>Genomic and transcriptomic analysis of the endophytic fungus Pestalotiopsis fici reveals its lifestyle and high potential for synthesis of natural products.</title>
        <authorList>
            <person name="Wang X."/>
            <person name="Zhang X."/>
            <person name="Liu L."/>
            <person name="Xiang M."/>
            <person name="Wang W."/>
            <person name="Sun X."/>
            <person name="Che Y."/>
            <person name="Guo L."/>
            <person name="Liu G."/>
            <person name="Guo L."/>
            <person name="Wang C."/>
            <person name="Yin W.B."/>
            <person name="Stadler M."/>
            <person name="Zhang X."/>
            <person name="Liu X."/>
        </authorList>
    </citation>
    <scope>NUCLEOTIDE SEQUENCE [LARGE SCALE GENOMIC DNA]</scope>
    <source>
        <strain evidence="11">W106-1 / CGMCC3.15140</strain>
    </source>
</reference>